<proteinExistence type="predicted"/>
<evidence type="ECO:0000256" key="1">
    <source>
        <dbReference type="SAM" id="SignalP"/>
    </source>
</evidence>
<feature type="signal peptide" evidence="1">
    <location>
        <begin position="1"/>
        <end position="19"/>
    </location>
</feature>
<evidence type="ECO:0000313" key="2">
    <source>
        <dbReference type="EMBL" id="KKY16840.1"/>
    </source>
</evidence>
<reference evidence="2 3" key="2">
    <citation type="submission" date="2015-05" db="EMBL/GenBank/DDBJ databases">
        <authorList>
            <person name="Morales-Cruz A."/>
            <person name="Amrine K.C."/>
            <person name="Cantu D."/>
        </authorList>
    </citation>
    <scope>NUCLEOTIDE SEQUENCE [LARGE SCALE GENOMIC DNA]</scope>
    <source>
        <strain evidence="2">UCRPC4</strain>
    </source>
</reference>
<accession>A0A0G2GIS1</accession>
<sequence>MSFIRSVVLSTCAVGVAQAFNLYAYGTGISGLEVWSGDDLMYIGTTVPSTISEAADVTFAKSSDEVLVTSDSWDATKYLYLNDSAYAFAQLGFTSDASTLSDDEEITDWGWYGAWLYHLSDSDTIETSFYATPTEDDSSVYAINWKGAEGTATGTSVALRTVGPS</sequence>
<reference evidence="2 3" key="1">
    <citation type="submission" date="2015-05" db="EMBL/GenBank/DDBJ databases">
        <title>Distinctive expansion of gene families associated with plant cell wall degradation and secondary metabolism in the genomes of grapevine trunk pathogens.</title>
        <authorList>
            <person name="Lawrence D.P."/>
            <person name="Travadon R."/>
            <person name="Rolshausen P.E."/>
            <person name="Baumgartner K."/>
        </authorList>
    </citation>
    <scope>NUCLEOTIDE SEQUENCE [LARGE SCALE GENOMIC DNA]</scope>
    <source>
        <strain evidence="2">UCRPC4</strain>
    </source>
</reference>
<keyword evidence="1" id="KW-0732">Signal</keyword>
<dbReference type="OrthoDB" id="4224484at2759"/>
<evidence type="ECO:0000313" key="3">
    <source>
        <dbReference type="Proteomes" id="UP000053317"/>
    </source>
</evidence>
<protein>
    <submittedName>
        <fullName evidence="2">Putative cytochrome p450</fullName>
    </submittedName>
</protein>
<name>A0A0G2GIS1_PHACM</name>
<organism evidence="2 3">
    <name type="scientific">Phaeomoniella chlamydospora</name>
    <name type="common">Phaeoacremonium chlamydosporum</name>
    <dbReference type="NCBI Taxonomy" id="158046"/>
    <lineage>
        <taxon>Eukaryota</taxon>
        <taxon>Fungi</taxon>
        <taxon>Dikarya</taxon>
        <taxon>Ascomycota</taxon>
        <taxon>Pezizomycotina</taxon>
        <taxon>Eurotiomycetes</taxon>
        <taxon>Chaetothyriomycetidae</taxon>
        <taxon>Phaeomoniellales</taxon>
        <taxon>Phaeomoniellaceae</taxon>
        <taxon>Phaeomoniella</taxon>
    </lineage>
</organism>
<dbReference type="EMBL" id="LCWF01000155">
    <property type="protein sequence ID" value="KKY16840.1"/>
    <property type="molecule type" value="Genomic_DNA"/>
</dbReference>
<keyword evidence="3" id="KW-1185">Reference proteome</keyword>
<dbReference type="AlphaFoldDB" id="A0A0G2GIS1"/>
<dbReference type="Proteomes" id="UP000053317">
    <property type="component" value="Unassembled WGS sequence"/>
</dbReference>
<comment type="caution">
    <text evidence="2">The sequence shown here is derived from an EMBL/GenBank/DDBJ whole genome shotgun (WGS) entry which is preliminary data.</text>
</comment>
<gene>
    <name evidence="2" type="ORF">UCRPC4_g05798</name>
</gene>
<feature type="chain" id="PRO_5002544696" evidence="1">
    <location>
        <begin position="20"/>
        <end position="165"/>
    </location>
</feature>